<feature type="region of interest" description="Disordered" evidence="1">
    <location>
        <begin position="192"/>
        <end position="247"/>
    </location>
</feature>
<reference evidence="3" key="3">
    <citation type="submission" date="2025-09" db="UniProtKB">
        <authorList>
            <consortium name="Ensembl"/>
        </authorList>
    </citation>
    <scope>IDENTIFICATION</scope>
    <source>
        <strain evidence="3">Guanapo</strain>
    </source>
</reference>
<feature type="compositionally biased region" description="Basic and acidic residues" evidence="1">
    <location>
        <begin position="766"/>
        <end position="775"/>
    </location>
</feature>
<feature type="compositionally biased region" description="Low complexity" evidence="1">
    <location>
        <begin position="1785"/>
        <end position="1795"/>
    </location>
</feature>
<reference evidence="3" key="2">
    <citation type="submission" date="2025-08" db="UniProtKB">
        <authorList>
            <consortium name="Ensembl"/>
        </authorList>
    </citation>
    <scope>IDENTIFICATION</scope>
    <source>
        <strain evidence="3">Guanapo</strain>
    </source>
</reference>
<dbReference type="GeneTree" id="ENSGT00940000161501"/>
<feature type="region of interest" description="Disordered" evidence="1">
    <location>
        <begin position="1009"/>
        <end position="1055"/>
    </location>
</feature>
<feature type="compositionally biased region" description="Acidic residues" evidence="1">
    <location>
        <begin position="693"/>
        <end position="710"/>
    </location>
</feature>
<dbReference type="CDD" id="cd22054">
    <property type="entry name" value="NAC_NACA"/>
    <property type="match status" value="1"/>
</dbReference>
<feature type="domain" description="NAC-A/B" evidence="2">
    <location>
        <begin position="1983"/>
        <end position="2048"/>
    </location>
</feature>
<dbReference type="CTD" id="23148"/>
<name>A0A3P9Q2Z8_POERE</name>
<feature type="compositionally biased region" description="Basic and acidic residues" evidence="1">
    <location>
        <begin position="1486"/>
        <end position="1495"/>
    </location>
</feature>
<dbReference type="PROSITE" id="PS51151">
    <property type="entry name" value="NAC_AB"/>
    <property type="match status" value="1"/>
</dbReference>
<feature type="compositionally biased region" description="Polar residues" evidence="1">
    <location>
        <begin position="797"/>
        <end position="822"/>
    </location>
</feature>
<feature type="compositionally biased region" description="Polar residues" evidence="1">
    <location>
        <begin position="1822"/>
        <end position="1839"/>
    </location>
</feature>
<dbReference type="Pfam" id="PF19026">
    <property type="entry name" value="UBA_HYPK"/>
    <property type="match status" value="1"/>
</dbReference>
<organism evidence="3 4">
    <name type="scientific">Poecilia reticulata</name>
    <name type="common">Guppy</name>
    <name type="synonym">Acanthophacelus reticulatus</name>
    <dbReference type="NCBI Taxonomy" id="8081"/>
    <lineage>
        <taxon>Eukaryota</taxon>
        <taxon>Metazoa</taxon>
        <taxon>Chordata</taxon>
        <taxon>Craniata</taxon>
        <taxon>Vertebrata</taxon>
        <taxon>Euteleostomi</taxon>
        <taxon>Actinopterygii</taxon>
        <taxon>Neopterygii</taxon>
        <taxon>Teleostei</taxon>
        <taxon>Neoteleostei</taxon>
        <taxon>Acanthomorphata</taxon>
        <taxon>Ovalentaria</taxon>
        <taxon>Atherinomorphae</taxon>
        <taxon>Cyprinodontiformes</taxon>
        <taxon>Poeciliidae</taxon>
        <taxon>Poeciliinae</taxon>
        <taxon>Poecilia</taxon>
    </lineage>
</organism>
<feature type="compositionally biased region" description="Basic and acidic residues" evidence="1">
    <location>
        <begin position="1879"/>
        <end position="1902"/>
    </location>
</feature>
<feature type="compositionally biased region" description="Pro residues" evidence="1">
    <location>
        <begin position="2061"/>
        <end position="2070"/>
    </location>
</feature>
<feature type="compositionally biased region" description="Polar residues" evidence="1">
    <location>
        <begin position="196"/>
        <end position="206"/>
    </location>
</feature>
<dbReference type="PANTHER" id="PTHR21713">
    <property type="entry name" value="NASCENT POLYPEPTIDE ASSOCIATED COMPLEX ALPHA SUBUNIT-RELATED"/>
    <property type="match status" value="1"/>
</dbReference>
<feature type="compositionally biased region" description="Basic and acidic residues" evidence="1">
    <location>
        <begin position="482"/>
        <end position="494"/>
    </location>
</feature>
<dbReference type="Pfam" id="PF01849">
    <property type="entry name" value="NAC"/>
    <property type="match status" value="1"/>
</dbReference>
<feature type="compositionally biased region" description="Basic and acidic residues" evidence="1">
    <location>
        <begin position="843"/>
        <end position="860"/>
    </location>
</feature>
<evidence type="ECO:0000259" key="2">
    <source>
        <dbReference type="PROSITE" id="PS51151"/>
    </source>
</evidence>
<feature type="region of interest" description="Disordered" evidence="1">
    <location>
        <begin position="1818"/>
        <end position="1840"/>
    </location>
</feature>
<feature type="compositionally biased region" description="Polar residues" evidence="1">
    <location>
        <begin position="1905"/>
        <end position="1917"/>
    </location>
</feature>
<feature type="region of interest" description="Disordered" evidence="1">
    <location>
        <begin position="1486"/>
        <end position="1597"/>
    </location>
</feature>
<dbReference type="InterPro" id="IPR041907">
    <property type="entry name" value="NACAD_UBA"/>
</dbReference>
<dbReference type="Gene3D" id="1.10.8.10">
    <property type="entry name" value="DNA helicase RuvA subunit, C-terminal domain"/>
    <property type="match status" value="1"/>
</dbReference>
<dbReference type="GO" id="GO:0005854">
    <property type="term" value="C:nascent polypeptide-associated complex"/>
    <property type="evidence" value="ECO:0007669"/>
    <property type="project" value="InterPro"/>
</dbReference>
<evidence type="ECO:0000256" key="1">
    <source>
        <dbReference type="SAM" id="MobiDB-lite"/>
    </source>
</evidence>
<feature type="compositionally biased region" description="Polar residues" evidence="1">
    <location>
        <begin position="1697"/>
        <end position="1721"/>
    </location>
</feature>
<sequence length="2130" mass="231257">MPGESTHRSVPDDKHRDLGSEETGLPGPGMVRHPSTDSPPSDSGSSPNDSGSSPSPSTPQKLLPGSTSPFGPRVFHVKPSSSGTPRPQPEGSDNRVNPGRLSGKLGGHGPCGRHISVKMERIKVLTGSEVESDYPGSQTIDTRVVMGEETLLKTAEVTKGKITTELKAQAIPLPYLPSFPCPQLQTKEIKQETNNEEIQSQVPQNPENRETQHVQASVTNTFPSSPKQITTDDEVTNSKEDKETLSVDEVPSLPFSDLSSPVALSFTEPACPVDPLRVGIPSSLDPELYYTAPSTPIKMVTRCSHLKHHSYPGSPASPLSPGSPSDSEDLCSPLTSPSGSYITAEGGSWASSYTSSTSPSTSPNLLLVEETQEAPACFVSSLSEIGDEVAEEKGRSAPEREDDRAGNFSLYHPSNFVVNSQIGIADTVIPEEDETLKGEEVKISRETCRPCWVTESALPIRSSSSSDSQDDEGESESSFYPLEEHTVDRTEYSRHMQTGLRLNLEGCLSEEHYRQMEANPDISPTTLTSDTENMTVASSSFSPDSPLLPMDAFCPGAFDRLGPSSFILSQAACSDDVPDEERMIPASLISFPLHTSLIFKADSMEITLFPTEEENDIDVNDRNERKDVDAYAAGEEEADVEDDDDEDDDEDHDDYNCNDQIADSTPDSDEGEDKVEGANMQHEEAKVEVKVVEEEEEDEEEDDDDDDEDVCDSKAVEDEAEDSSASFLHSLSETSINEGLDESFCFQDDTDDSLDSASYNGEEDERLYSTERHAQSLEPLPTDGSNPAEIQPEAEQGSLNTQLYMDTQVDQSQSTHLSTSSVAHPKGNDIEPTPLEVPTCPEHQPDPDVKSTIKTDEIKTSDTPAHNQQPVQTSEQLIENEGKSQISTGAILNPFVEPQENPCSNLVTTLAAGPAPPASETDYINVTHSTTSVEENTADLPEENPKVKVVALKLPCDQTEHTKEPEMDSFKLLIKPRHGHSESQRTVGATRVALSKSFCGKYDVPVEGRSVCRSGPNSDSDTKLGQSTEFAPADSESVESKSSDSSPPLNIITPTNDLNKGVVVLSPPKDSNSNPSNIPVSTSAEIISELGDNFTLTPEHCPRDSSLENLSENTLGTDDGVLGAVGSLHSPLAISPKRENSETDTGRDVVPESGAWCDARVGLGFGLGFGSGSEFGVWGAGESLSLSLGKRYELEAESLLMCDTEGQRTETALVSNMSSELCENYDNVLSSILDEEDNNSQSGKNDQILDKELVEEGISESNLTHWKSIEEISEAGGGEDGSARFPEDISNLNPDNDNDNKETQMQDNWKSSADFECLNEGMNGSLNALSDEMRHQSGSVVIKDSVSNIPLEEVPLQTSDRTPKEQKPTADHINQAPDTKQTLLVKDSVCIASSDTRPHGAAKPQNPDSLCKAESRCDSTTQYQSVSLGSNAFSLPEGSFGSFPAKCTSNIARLRSTCKDGMEMSQHQRHNQKKCDVSAEITRSANEPKTKDAFLGKHSGVCNSGDEGVEVKQKQKSDEKNKVDESQKRSSSALNDLDPFERLTQKVGPCTDTQAASTKGKRRKQNRNRASQTGGLNDFSPESVQEPKKAPALPNISGDGYSDWVTHITKTKTDYNANNCSSSDFQQRTSGPDKVEPVAQMERHNHGSPDKEVLRQEQCNLNRGTRDNLSPIMAMNQDLQQKQEVLDNRPLADSQTQITVDLNDNNIDTGPSKPQKNTPSAQAMRCPFSSLPCASTESMDGLSTPVQESQPVLSTQQQSLQSMTPKSAGSEIPSNNPPEVTEVFSTPSSKSVSSSQLPTVTPVVLSQATQETGNLESVYVPESSSHQNPESTFNTQPQKQIKEGCTWFTQDVSRGASATEEESDKKDDGGRLQRGHTPKPREAEEDRDGSVKNESDSADQREIQLFSSRQPTGRQSGCSITHNLNICEEIDLSVKNNSSTVASCNESESEGSMPDLEELEPLRPSEPPCVSAADDGLNRPKQSRSEKKARKAMSKLGLKPVHGVTRITIRKSKSILFVITRPDVFKSPMSDIYIVFGEAKIEDLSQQAHKAAAEKFKVPVSPSPLAPPVPQSLTIKEESEEEEEEVDDGGLEQRDIELVMAQANVSRAKAIRALKHNKNDIVNAIMELTM</sequence>
<dbReference type="InterPro" id="IPR002715">
    <property type="entry name" value="Nas_poly-pep-assoc_cplx_dom"/>
</dbReference>
<dbReference type="OMA" id="SVPDDKH"/>
<feature type="region of interest" description="Disordered" evidence="1">
    <location>
        <begin position="1697"/>
        <end position="1799"/>
    </location>
</feature>
<dbReference type="SMART" id="SM01407">
    <property type="entry name" value="NAC"/>
    <property type="match status" value="1"/>
</dbReference>
<feature type="compositionally biased region" description="Basic and acidic residues" evidence="1">
    <location>
        <begin position="1"/>
        <end position="19"/>
    </location>
</feature>
<feature type="region of interest" description="Disordered" evidence="1">
    <location>
        <begin position="459"/>
        <end position="494"/>
    </location>
</feature>
<feature type="compositionally biased region" description="Basic and acidic residues" evidence="1">
    <location>
        <begin position="619"/>
        <end position="629"/>
    </location>
</feature>
<dbReference type="KEGG" id="pret:103478636"/>
<evidence type="ECO:0000313" key="4">
    <source>
        <dbReference type="Proteomes" id="UP000242638"/>
    </source>
</evidence>
<feature type="region of interest" description="Disordered" evidence="1">
    <location>
        <begin position="1353"/>
        <end position="1379"/>
    </location>
</feature>
<dbReference type="FunFam" id="1.10.8.10:FF:000006">
    <property type="entry name" value="Putative nascent polypeptide-associated complex subunit alpha"/>
    <property type="match status" value="1"/>
</dbReference>
<feature type="region of interest" description="Disordered" evidence="1">
    <location>
        <begin position="310"/>
        <end position="337"/>
    </location>
</feature>
<feature type="compositionally biased region" description="Low complexity" evidence="1">
    <location>
        <begin position="311"/>
        <end position="325"/>
    </location>
</feature>
<dbReference type="Bgee" id="ENSPREG00000019222">
    <property type="expression patterns" value="Expressed in head and 1 other cell type or tissue"/>
</dbReference>
<feature type="region of interest" description="Disordered" evidence="1">
    <location>
        <begin position="618"/>
        <end position="882"/>
    </location>
</feature>
<dbReference type="RefSeq" id="XP_008430827.1">
    <property type="nucleotide sequence ID" value="XM_008432605.2"/>
</dbReference>
<dbReference type="InterPro" id="IPR038187">
    <property type="entry name" value="NAC_A/B_dom_sf"/>
</dbReference>
<feature type="compositionally biased region" description="Polar residues" evidence="1">
    <location>
        <begin position="1015"/>
        <end position="1029"/>
    </location>
</feature>
<feature type="region of interest" description="Disordered" evidence="1">
    <location>
        <begin position="1941"/>
        <end position="1988"/>
    </location>
</feature>
<feature type="compositionally biased region" description="Polar residues" evidence="1">
    <location>
        <begin position="861"/>
        <end position="882"/>
    </location>
</feature>
<feature type="region of interest" description="Disordered" evidence="1">
    <location>
        <begin position="389"/>
        <end position="408"/>
    </location>
</feature>
<feature type="region of interest" description="Disordered" evidence="1">
    <location>
        <begin position="2059"/>
        <end position="2091"/>
    </location>
</feature>
<proteinExistence type="predicted"/>
<keyword evidence="4" id="KW-1185">Reference proteome</keyword>
<dbReference type="STRING" id="8081.ENSPREP00000028389"/>
<dbReference type="GeneID" id="103478636"/>
<feature type="compositionally biased region" description="Basic and acidic residues" evidence="1">
    <location>
        <begin position="1361"/>
        <end position="1370"/>
    </location>
</feature>
<feature type="compositionally biased region" description="Basic and acidic residues" evidence="1">
    <location>
        <begin position="391"/>
        <end position="405"/>
    </location>
</feature>
<dbReference type="InterPro" id="IPR044034">
    <property type="entry name" value="NAC-like_UBA"/>
</dbReference>
<dbReference type="Proteomes" id="UP000242638">
    <property type="component" value="Unassembled WGS sequence"/>
</dbReference>
<dbReference type="OrthoDB" id="3169036at2759"/>
<dbReference type="CDD" id="cd14416">
    <property type="entry name" value="UBA_NACAD"/>
    <property type="match status" value="1"/>
</dbReference>
<feature type="compositionally biased region" description="Basic and acidic residues" evidence="1">
    <location>
        <begin position="236"/>
        <end position="245"/>
    </location>
</feature>
<feature type="compositionally biased region" description="Low complexity" evidence="1">
    <location>
        <begin position="1749"/>
        <end position="1765"/>
    </location>
</feature>
<feature type="compositionally biased region" description="Low complexity" evidence="1">
    <location>
        <begin position="36"/>
        <end position="59"/>
    </location>
</feature>
<feature type="region of interest" description="Disordered" evidence="1">
    <location>
        <begin position="1853"/>
        <end position="1917"/>
    </location>
</feature>
<dbReference type="InterPro" id="IPR016641">
    <property type="entry name" value="EGD2/NACA0like"/>
</dbReference>
<feature type="compositionally biased region" description="Acidic residues" evidence="1">
    <location>
        <begin position="634"/>
        <end position="653"/>
    </location>
</feature>
<feature type="region of interest" description="Disordered" evidence="1">
    <location>
        <begin position="1"/>
        <end position="113"/>
    </location>
</feature>
<dbReference type="Gene3D" id="2.20.70.30">
    <property type="entry name" value="Nascent polypeptide-associated complex domain"/>
    <property type="match status" value="1"/>
</dbReference>
<dbReference type="Ensembl" id="ENSPRET00000028701.1">
    <property type="protein sequence ID" value="ENSPREP00000028389.1"/>
    <property type="gene ID" value="ENSPREG00000019222.1"/>
</dbReference>
<dbReference type="FunFam" id="2.20.70.30:FF:000002">
    <property type="entry name" value="Nascent polypeptide-associated complex (NAC), alpha subunit"/>
    <property type="match status" value="1"/>
</dbReference>
<reference evidence="4" key="1">
    <citation type="submission" date="2013-11" db="EMBL/GenBank/DDBJ databases">
        <title>The genomic landscape of the Guanapo guppy.</title>
        <authorList>
            <person name="Kuenstner A."/>
            <person name="Dreyer C."/>
        </authorList>
    </citation>
    <scope>NUCLEOTIDE SEQUENCE</scope>
    <source>
        <strain evidence="4">Guanapo</strain>
    </source>
</reference>
<feature type="compositionally biased region" description="Basic and acidic residues" evidence="1">
    <location>
        <begin position="1509"/>
        <end position="1528"/>
    </location>
</feature>
<accession>A0A3P9Q2Z8</accession>
<feature type="compositionally biased region" description="Polar residues" evidence="1">
    <location>
        <begin position="213"/>
        <end position="229"/>
    </location>
</feature>
<feature type="compositionally biased region" description="Polar residues" evidence="1">
    <location>
        <begin position="723"/>
        <end position="737"/>
    </location>
</feature>
<feature type="compositionally biased region" description="Polar residues" evidence="1">
    <location>
        <begin position="1568"/>
        <end position="1583"/>
    </location>
</feature>
<protein>
    <submittedName>
        <fullName evidence="3">NAC alpha domain containing</fullName>
    </submittedName>
</protein>
<evidence type="ECO:0000313" key="3">
    <source>
        <dbReference type="Ensembl" id="ENSPREP00000028389.1"/>
    </source>
</evidence>
<feature type="region of interest" description="Disordered" evidence="1">
    <location>
        <begin position="1274"/>
        <end position="1307"/>
    </location>
</feature>
<feature type="compositionally biased region" description="Acidic residues" evidence="1">
    <location>
        <begin position="2078"/>
        <end position="2090"/>
    </location>
</feature>
<feature type="compositionally biased region" description="Basic and acidic residues" evidence="1">
    <location>
        <begin position="681"/>
        <end position="692"/>
    </location>
</feature>